<name>A0ABV0XRV5_9TELE</name>
<keyword evidence="2" id="KW-1133">Transmembrane helix</keyword>
<comment type="caution">
    <text evidence="3">The sequence shown here is derived from an EMBL/GenBank/DDBJ whole genome shotgun (WGS) entry which is preliminary data.</text>
</comment>
<evidence type="ECO:0008006" key="5">
    <source>
        <dbReference type="Google" id="ProtNLM"/>
    </source>
</evidence>
<accession>A0ABV0XRV5</accession>
<feature type="region of interest" description="Disordered" evidence="1">
    <location>
        <begin position="70"/>
        <end position="99"/>
    </location>
</feature>
<evidence type="ECO:0000313" key="4">
    <source>
        <dbReference type="Proteomes" id="UP001469553"/>
    </source>
</evidence>
<protein>
    <recommendedName>
        <fullName evidence="5">Secreted protein</fullName>
    </recommendedName>
</protein>
<gene>
    <name evidence="3" type="ORF">AMECASPLE_019285</name>
</gene>
<keyword evidence="4" id="KW-1185">Reference proteome</keyword>
<organism evidence="3 4">
    <name type="scientific">Ameca splendens</name>
    <dbReference type="NCBI Taxonomy" id="208324"/>
    <lineage>
        <taxon>Eukaryota</taxon>
        <taxon>Metazoa</taxon>
        <taxon>Chordata</taxon>
        <taxon>Craniata</taxon>
        <taxon>Vertebrata</taxon>
        <taxon>Euteleostomi</taxon>
        <taxon>Actinopterygii</taxon>
        <taxon>Neopterygii</taxon>
        <taxon>Teleostei</taxon>
        <taxon>Neoteleostei</taxon>
        <taxon>Acanthomorphata</taxon>
        <taxon>Ovalentaria</taxon>
        <taxon>Atherinomorphae</taxon>
        <taxon>Cyprinodontiformes</taxon>
        <taxon>Goodeidae</taxon>
        <taxon>Ameca</taxon>
    </lineage>
</organism>
<evidence type="ECO:0000256" key="1">
    <source>
        <dbReference type="SAM" id="MobiDB-lite"/>
    </source>
</evidence>
<feature type="transmembrane region" description="Helical" evidence="2">
    <location>
        <begin position="12"/>
        <end position="33"/>
    </location>
</feature>
<sequence>MSSVGVLEGGAMHRVFSVACLCSSFFFFLIFNVEKHASGCSLMRQATSSRCLSLSPARFPIGNSLSDHMSSLDPPQQGMLGGGRGGKVGTAALESMQGS</sequence>
<evidence type="ECO:0000256" key="2">
    <source>
        <dbReference type="SAM" id="Phobius"/>
    </source>
</evidence>
<reference evidence="3 4" key="1">
    <citation type="submission" date="2021-06" db="EMBL/GenBank/DDBJ databases">
        <authorList>
            <person name="Palmer J.M."/>
        </authorList>
    </citation>
    <scope>NUCLEOTIDE SEQUENCE [LARGE SCALE GENOMIC DNA]</scope>
    <source>
        <strain evidence="3 4">AS_MEX2019</strain>
        <tissue evidence="3">Muscle</tissue>
    </source>
</reference>
<feature type="compositionally biased region" description="Gly residues" evidence="1">
    <location>
        <begin position="79"/>
        <end position="88"/>
    </location>
</feature>
<evidence type="ECO:0000313" key="3">
    <source>
        <dbReference type="EMBL" id="MEQ2284220.1"/>
    </source>
</evidence>
<keyword evidence="2" id="KW-0812">Transmembrane</keyword>
<proteinExistence type="predicted"/>
<dbReference type="EMBL" id="JAHRIP010010951">
    <property type="protein sequence ID" value="MEQ2284220.1"/>
    <property type="molecule type" value="Genomic_DNA"/>
</dbReference>
<dbReference type="Proteomes" id="UP001469553">
    <property type="component" value="Unassembled WGS sequence"/>
</dbReference>
<keyword evidence="2" id="KW-0472">Membrane</keyword>